<reference evidence="5 6" key="1">
    <citation type="submission" date="2019-03" db="EMBL/GenBank/DDBJ databases">
        <title>Genomic Encyclopedia of Type Strains, Phase IV (KMG-IV): sequencing the most valuable type-strain genomes for metagenomic binning, comparative biology and taxonomic classification.</title>
        <authorList>
            <person name="Goeker M."/>
        </authorList>
    </citation>
    <scope>NUCLEOTIDE SEQUENCE [LARGE SCALE GENOMIC DNA]</scope>
    <source>
        <strain evidence="5 6">LX-B</strain>
    </source>
</reference>
<dbReference type="InterPro" id="IPR036388">
    <property type="entry name" value="WH-like_DNA-bd_sf"/>
</dbReference>
<gene>
    <name evidence="5" type="ORF">EDC14_10116</name>
</gene>
<dbReference type="RefSeq" id="WP_165907929.1">
    <property type="nucleotide sequence ID" value="NZ_SLUN01000011.1"/>
</dbReference>
<dbReference type="GO" id="GO:0003700">
    <property type="term" value="F:DNA-binding transcription factor activity"/>
    <property type="evidence" value="ECO:0007669"/>
    <property type="project" value="InterPro"/>
</dbReference>
<dbReference type="Gene3D" id="1.10.10.10">
    <property type="entry name" value="Winged helix-like DNA-binding domain superfamily/Winged helix DNA-binding domain"/>
    <property type="match status" value="1"/>
</dbReference>
<evidence type="ECO:0000256" key="3">
    <source>
        <dbReference type="ARBA" id="ARBA00023163"/>
    </source>
</evidence>
<protein>
    <submittedName>
        <fullName evidence="5">DeoR family transcriptional regulator</fullName>
    </submittedName>
</protein>
<dbReference type="SUPFAM" id="SSF46785">
    <property type="entry name" value="Winged helix' DNA-binding domain"/>
    <property type="match status" value="1"/>
</dbReference>
<keyword evidence="1" id="KW-0805">Transcription regulation</keyword>
<comment type="caution">
    <text evidence="5">The sequence shown here is derived from an EMBL/GenBank/DDBJ whole genome shotgun (WGS) entry which is preliminary data.</text>
</comment>
<accession>A0A4R1RTL7</accession>
<dbReference type="AlphaFoldDB" id="A0A4R1RTL7"/>
<dbReference type="EMBL" id="SLUN01000011">
    <property type="protein sequence ID" value="TCL69885.1"/>
    <property type="molecule type" value="Genomic_DNA"/>
</dbReference>
<keyword evidence="2" id="KW-0238">DNA-binding</keyword>
<dbReference type="InterPro" id="IPR001034">
    <property type="entry name" value="DeoR_HTH"/>
</dbReference>
<dbReference type="InterPro" id="IPR050313">
    <property type="entry name" value="Carb_Metab_HTH_regulators"/>
</dbReference>
<dbReference type="SMART" id="SM01134">
    <property type="entry name" value="DeoRC"/>
    <property type="match status" value="1"/>
</dbReference>
<dbReference type="PROSITE" id="PS00894">
    <property type="entry name" value="HTH_DEOR_1"/>
    <property type="match status" value="1"/>
</dbReference>
<dbReference type="InterPro" id="IPR014036">
    <property type="entry name" value="DeoR-like_C"/>
</dbReference>
<evidence type="ECO:0000256" key="1">
    <source>
        <dbReference type="ARBA" id="ARBA00023015"/>
    </source>
</evidence>
<proteinExistence type="predicted"/>
<evidence type="ECO:0000259" key="4">
    <source>
        <dbReference type="PROSITE" id="PS51000"/>
    </source>
</evidence>
<sequence>MFAAARQQQIKELLLKHKQIDIATLAATLGVTEVTARRDLDKLEREGFATKTHGGVVLNETILDPAHDNLASEVIPPEIKEIGETAALLVRDREAIFLGGGATCLQVAINLKNKQRLTVMTNDLKVAQELSNTAGVISVVTGGNVLPGSTAVAGELALRSLERIHFTKAILSISGASFTHGFTSATVEEALLYKQLFAISDETIIVANAAKFGQIGFAFLCQLTEVQKIVTNKELDDPYKEFFFNRNIKLYTPYEVEEITALP</sequence>
<dbReference type="GO" id="GO:0003677">
    <property type="term" value="F:DNA binding"/>
    <property type="evidence" value="ECO:0007669"/>
    <property type="project" value="UniProtKB-KW"/>
</dbReference>
<dbReference type="PANTHER" id="PTHR30363">
    <property type="entry name" value="HTH-TYPE TRANSCRIPTIONAL REGULATOR SRLR-RELATED"/>
    <property type="match status" value="1"/>
</dbReference>
<dbReference type="PROSITE" id="PS51000">
    <property type="entry name" value="HTH_DEOR_2"/>
    <property type="match status" value="1"/>
</dbReference>
<organism evidence="5 6">
    <name type="scientific">Hydrogenispora ethanolica</name>
    <dbReference type="NCBI Taxonomy" id="1082276"/>
    <lineage>
        <taxon>Bacteria</taxon>
        <taxon>Bacillati</taxon>
        <taxon>Bacillota</taxon>
        <taxon>Hydrogenispora</taxon>
    </lineage>
</organism>
<keyword evidence="3" id="KW-0804">Transcription</keyword>
<dbReference type="InterPro" id="IPR018356">
    <property type="entry name" value="Tscrpt_reg_HTH_DeoR_CS"/>
</dbReference>
<dbReference type="PANTHER" id="PTHR30363:SF44">
    <property type="entry name" value="AGA OPERON TRANSCRIPTIONAL REPRESSOR-RELATED"/>
    <property type="match status" value="1"/>
</dbReference>
<dbReference type="PRINTS" id="PR00037">
    <property type="entry name" value="HTHLACR"/>
</dbReference>
<evidence type="ECO:0000256" key="2">
    <source>
        <dbReference type="ARBA" id="ARBA00023125"/>
    </source>
</evidence>
<dbReference type="InterPro" id="IPR036390">
    <property type="entry name" value="WH_DNA-bd_sf"/>
</dbReference>
<evidence type="ECO:0000313" key="6">
    <source>
        <dbReference type="Proteomes" id="UP000295008"/>
    </source>
</evidence>
<keyword evidence="6" id="KW-1185">Reference proteome</keyword>
<dbReference type="Proteomes" id="UP000295008">
    <property type="component" value="Unassembled WGS sequence"/>
</dbReference>
<dbReference type="Pfam" id="PF08220">
    <property type="entry name" value="HTH_DeoR"/>
    <property type="match status" value="1"/>
</dbReference>
<dbReference type="SMART" id="SM00420">
    <property type="entry name" value="HTH_DEOR"/>
    <property type="match status" value="1"/>
</dbReference>
<dbReference type="Pfam" id="PF00455">
    <property type="entry name" value="DeoRC"/>
    <property type="match status" value="1"/>
</dbReference>
<evidence type="ECO:0000313" key="5">
    <source>
        <dbReference type="EMBL" id="TCL69885.1"/>
    </source>
</evidence>
<name>A0A4R1RTL7_HYDET</name>
<dbReference type="InterPro" id="IPR037171">
    <property type="entry name" value="NagB/RpiA_transferase-like"/>
</dbReference>
<feature type="domain" description="HTH deoR-type" evidence="4">
    <location>
        <begin position="3"/>
        <end position="58"/>
    </location>
</feature>
<dbReference type="SUPFAM" id="SSF100950">
    <property type="entry name" value="NagB/RpiA/CoA transferase-like"/>
    <property type="match status" value="1"/>
</dbReference>